<dbReference type="Gene3D" id="3.30.70.890">
    <property type="entry name" value="GHMP kinase, C-terminal domain"/>
    <property type="match status" value="1"/>
</dbReference>
<evidence type="ECO:0000256" key="10">
    <source>
        <dbReference type="ARBA" id="ARBA00022840"/>
    </source>
</evidence>
<evidence type="ECO:0000256" key="15">
    <source>
        <dbReference type="ARBA" id="ARBA00023166"/>
    </source>
</evidence>
<keyword evidence="15 19" id="KW-1207">Sterol metabolism</keyword>
<dbReference type="InterPro" id="IPR036554">
    <property type="entry name" value="GHMP_kinase_C_sf"/>
</dbReference>
<dbReference type="Gene3D" id="3.30.230.10">
    <property type="match status" value="1"/>
</dbReference>
<evidence type="ECO:0000256" key="9">
    <source>
        <dbReference type="ARBA" id="ARBA00022777"/>
    </source>
</evidence>
<evidence type="ECO:0000256" key="4">
    <source>
        <dbReference type="ARBA" id="ARBA00022490"/>
    </source>
</evidence>
<evidence type="ECO:0000256" key="18">
    <source>
        <dbReference type="ARBA" id="ARBA00029438"/>
    </source>
</evidence>
<dbReference type="EMBL" id="CAJVPV010008313">
    <property type="protein sequence ID" value="CAG8629112.1"/>
    <property type="molecule type" value="Genomic_DNA"/>
</dbReference>
<keyword evidence="13 19" id="KW-0756">Sterol biosynthesis</keyword>
<evidence type="ECO:0000256" key="11">
    <source>
        <dbReference type="ARBA" id="ARBA00022842"/>
    </source>
</evidence>
<keyword evidence="4 19" id="KW-0963">Cytoplasm</keyword>
<dbReference type="Pfam" id="PF00288">
    <property type="entry name" value="GHMP_kinases_N"/>
    <property type="match status" value="1"/>
</dbReference>
<dbReference type="PRINTS" id="PR00959">
    <property type="entry name" value="MEVGALKINASE"/>
</dbReference>
<evidence type="ECO:0000256" key="1">
    <source>
        <dbReference type="ARBA" id="ARBA00004496"/>
    </source>
</evidence>
<comment type="subcellular location">
    <subcellularLocation>
        <location evidence="1 19">Cytoplasm</location>
    </subcellularLocation>
</comment>
<feature type="non-terminal residue" evidence="22">
    <location>
        <position position="440"/>
    </location>
</feature>
<comment type="pathway">
    <text evidence="18 19">Isoprenoid biosynthesis; isopentenyl diphosphate biosynthesis via mevalonate pathway; isopentenyl diphosphate from (R)-mevalonate: step 1/3.</text>
</comment>
<evidence type="ECO:0000256" key="17">
    <source>
        <dbReference type="ARBA" id="ARBA00029310"/>
    </source>
</evidence>
<dbReference type="Pfam" id="PF08544">
    <property type="entry name" value="GHMP_kinases_C"/>
    <property type="match status" value="1"/>
</dbReference>
<dbReference type="InterPro" id="IPR006205">
    <property type="entry name" value="Mev_gal_kin"/>
</dbReference>
<dbReference type="GO" id="GO:0006696">
    <property type="term" value="P:ergosterol biosynthetic process"/>
    <property type="evidence" value="ECO:0007669"/>
    <property type="project" value="TreeGrafter"/>
</dbReference>
<dbReference type="FunFam" id="3.30.70.890:FF:000003">
    <property type="entry name" value="Mevalonate kinase"/>
    <property type="match status" value="1"/>
</dbReference>
<dbReference type="GO" id="GO:0046872">
    <property type="term" value="F:metal ion binding"/>
    <property type="evidence" value="ECO:0007669"/>
    <property type="project" value="UniProtKB-KW"/>
</dbReference>
<keyword evidence="12 19" id="KW-0752">Steroid biosynthesis</keyword>
<dbReference type="GO" id="GO:0005829">
    <property type="term" value="C:cytosol"/>
    <property type="evidence" value="ECO:0007669"/>
    <property type="project" value="TreeGrafter"/>
</dbReference>
<dbReference type="PROSITE" id="PS00627">
    <property type="entry name" value="GHMP_KINASES_ATP"/>
    <property type="match status" value="1"/>
</dbReference>
<dbReference type="InterPro" id="IPR020568">
    <property type="entry name" value="Ribosomal_Su5_D2-typ_SF"/>
</dbReference>
<evidence type="ECO:0000256" key="8">
    <source>
        <dbReference type="ARBA" id="ARBA00022741"/>
    </source>
</evidence>
<proteinExistence type="inferred from homology"/>
<evidence type="ECO:0000256" key="2">
    <source>
        <dbReference type="ARBA" id="ARBA00006495"/>
    </source>
</evidence>
<keyword evidence="14 19" id="KW-0443">Lipid metabolism</keyword>
<keyword evidence="11" id="KW-0460">Magnesium</keyword>
<dbReference type="InterPro" id="IPR013750">
    <property type="entry name" value="GHMP_kinase_C_dom"/>
</dbReference>
<dbReference type="Proteomes" id="UP000789342">
    <property type="component" value="Unassembled WGS sequence"/>
</dbReference>
<evidence type="ECO:0000259" key="21">
    <source>
        <dbReference type="Pfam" id="PF08544"/>
    </source>
</evidence>
<dbReference type="GO" id="GO:0004496">
    <property type="term" value="F:mevalonate kinase activity"/>
    <property type="evidence" value="ECO:0007669"/>
    <property type="project" value="UniProtKB-EC"/>
</dbReference>
<evidence type="ECO:0000259" key="20">
    <source>
        <dbReference type="Pfam" id="PF00288"/>
    </source>
</evidence>
<evidence type="ECO:0000256" key="7">
    <source>
        <dbReference type="ARBA" id="ARBA00022723"/>
    </source>
</evidence>
<evidence type="ECO:0000313" key="23">
    <source>
        <dbReference type="Proteomes" id="UP000789342"/>
    </source>
</evidence>
<evidence type="ECO:0000256" key="13">
    <source>
        <dbReference type="ARBA" id="ARBA00023011"/>
    </source>
</evidence>
<dbReference type="AlphaFoldDB" id="A0A9N9D7C2"/>
<protein>
    <recommendedName>
        <fullName evidence="3 19">Mevalonate kinase</fullName>
        <shortName evidence="19">MK</shortName>
        <ecNumber evidence="3 19">2.7.1.36</ecNumber>
    </recommendedName>
</protein>
<dbReference type="GO" id="GO:0005524">
    <property type="term" value="F:ATP binding"/>
    <property type="evidence" value="ECO:0007669"/>
    <property type="project" value="UniProtKB-KW"/>
</dbReference>
<organism evidence="22 23">
    <name type="scientific">Acaulospora morrowiae</name>
    <dbReference type="NCBI Taxonomy" id="94023"/>
    <lineage>
        <taxon>Eukaryota</taxon>
        <taxon>Fungi</taxon>
        <taxon>Fungi incertae sedis</taxon>
        <taxon>Mucoromycota</taxon>
        <taxon>Glomeromycotina</taxon>
        <taxon>Glomeromycetes</taxon>
        <taxon>Diversisporales</taxon>
        <taxon>Acaulosporaceae</taxon>
        <taxon>Acaulospora</taxon>
    </lineage>
</organism>
<name>A0A9N9D7C2_9GLOM</name>
<dbReference type="GO" id="GO:0019287">
    <property type="term" value="P:isopentenyl diphosphate biosynthetic process, mevalonate pathway"/>
    <property type="evidence" value="ECO:0007669"/>
    <property type="project" value="TreeGrafter"/>
</dbReference>
<comment type="catalytic activity">
    <reaction evidence="17">
        <text>(R)-mevalonate + ATP = (R)-5-phosphomevalonate + ADP + H(+)</text>
        <dbReference type="Rhea" id="RHEA:17065"/>
        <dbReference type="ChEBI" id="CHEBI:15378"/>
        <dbReference type="ChEBI" id="CHEBI:30616"/>
        <dbReference type="ChEBI" id="CHEBI:36464"/>
        <dbReference type="ChEBI" id="CHEBI:58146"/>
        <dbReference type="ChEBI" id="CHEBI:456216"/>
        <dbReference type="EC" id="2.7.1.36"/>
    </reaction>
    <physiologicalReaction direction="left-to-right" evidence="17">
        <dbReference type="Rhea" id="RHEA:17066"/>
    </physiologicalReaction>
</comment>
<sequence>MSFPDRYVVSAPGKAILFGEHAVVYGKTAIAGSLEDLRTYMLFEKRLDGYLELNFPDLDLQYALLWPESALPHHLVEIDGKEQKDMVLNEKLLQALKPIVNEGGEKNNIPLNGLQQVASLAFLYLYTNISSKQTSWCGMTVHIRSNLPVGAGLGSSASYSVCSAAGLLLALGHISLPHTVETSNNDLNSNVASAELINRWAFQVEKIIHGNPSGIDNSVATFGNNDYLFLSKLCTSDKLFMGFYVFIKGGAVSYKRGSQHINLAGFHSFRFLLINTNKPRDAKTQIENVRIKRDKYPDIVNPILDAIDAISMSLIKLLESGASQQKMLKELEDLIDLNHYLINSLGVGHPSLEKVHEITTRFNLHSKLTGAGGGGCALVLIPNDFPDEDMKSIKEVFSQNGFDYYETRFGGHGLAAMDATTIFTCSEEFLKIEKKNFRQM</sequence>
<dbReference type="OrthoDB" id="1652964at2759"/>
<evidence type="ECO:0000256" key="19">
    <source>
        <dbReference type="RuleBase" id="RU363087"/>
    </source>
</evidence>
<keyword evidence="23" id="KW-1185">Reference proteome</keyword>
<keyword evidence="16 19" id="KW-0753">Steroid metabolism</keyword>
<evidence type="ECO:0000313" key="22">
    <source>
        <dbReference type="EMBL" id="CAG8629112.1"/>
    </source>
</evidence>
<feature type="domain" description="GHMP kinase N-terminal" evidence="20">
    <location>
        <begin position="133"/>
        <end position="222"/>
    </location>
</feature>
<dbReference type="EC" id="2.7.1.36" evidence="3 19"/>
<keyword evidence="8 19" id="KW-0547">Nucleotide-binding</keyword>
<feature type="domain" description="GHMP kinase C-terminal" evidence="21">
    <location>
        <begin position="326"/>
        <end position="385"/>
    </location>
</feature>
<comment type="function">
    <text evidence="19">Mevalonate kinase; part of the second module of ergosterol biosynthesis pathway that includes the middle steps of the pathway. The second module is carried out in the vacuole and involves the formation of farnesyl diphosphate, which is also an important intermediate in the biosynthesis of ubiquinone, dolichol, heme and prenylated proteins.</text>
</comment>
<keyword evidence="5 19" id="KW-0444">Lipid biosynthesis</keyword>
<evidence type="ECO:0000256" key="16">
    <source>
        <dbReference type="ARBA" id="ARBA00023221"/>
    </source>
</evidence>
<evidence type="ECO:0000256" key="5">
    <source>
        <dbReference type="ARBA" id="ARBA00022516"/>
    </source>
</evidence>
<comment type="caution">
    <text evidence="22">The sequence shown here is derived from an EMBL/GenBank/DDBJ whole genome shotgun (WGS) entry which is preliminary data.</text>
</comment>
<comment type="similarity">
    <text evidence="2 19">Belongs to the GHMP kinase family. Mevalonate kinase subfamily.</text>
</comment>
<keyword evidence="6 19" id="KW-0808">Transferase</keyword>
<gene>
    <name evidence="22" type="ORF">AMORRO_LOCUS9005</name>
</gene>
<evidence type="ECO:0000256" key="3">
    <source>
        <dbReference type="ARBA" id="ARBA00012103"/>
    </source>
</evidence>
<dbReference type="SUPFAM" id="SSF54211">
    <property type="entry name" value="Ribosomal protein S5 domain 2-like"/>
    <property type="match status" value="1"/>
</dbReference>
<dbReference type="PANTHER" id="PTHR43290:SF2">
    <property type="entry name" value="MEVALONATE KINASE"/>
    <property type="match status" value="1"/>
</dbReference>
<evidence type="ECO:0000256" key="12">
    <source>
        <dbReference type="ARBA" id="ARBA00022955"/>
    </source>
</evidence>
<dbReference type="InterPro" id="IPR006204">
    <property type="entry name" value="GHMP_kinase_N_dom"/>
</dbReference>
<evidence type="ECO:0000256" key="14">
    <source>
        <dbReference type="ARBA" id="ARBA00023098"/>
    </source>
</evidence>
<keyword evidence="7" id="KW-0479">Metal-binding</keyword>
<dbReference type="SUPFAM" id="SSF55060">
    <property type="entry name" value="GHMP Kinase, C-terminal domain"/>
    <property type="match status" value="1"/>
</dbReference>
<dbReference type="InterPro" id="IPR006203">
    <property type="entry name" value="GHMP_knse_ATP-bd_CS"/>
</dbReference>
<keyword evidence="10 19" id="KW-0067">ATP-binding</keyword>
<accession>A0A9N9D7C2</accession>
<dbReference type="NCBIfam" id="TIGR00549">
    <property type="entry name" value="mevalon_kin"/>
    <property type="match status" value="1"/>
</dbReference>
<reference evidence="22" key="1">
    <citation type="submission" date="2021-06" db="EMBL/GenBank/DDBJ databases">
        <authorList>
            <person name="Kallberg Y."/>
            <person name="Tangrot J."/>
            <person name="Rosling A."/>
        </authorList>
    </citation>
    <scope>NUCLEOTIDE SEQUENCE</scope>
    <source>
        <strain evidence="22">CL551</strain>
    </source>
</reference>
<keyword evidence="9 19" id="KW-0418">Kinase</keyword>
<evidence type="ECO:0000256" key="6">
    <source>
        <dbReference type="ARBA" id="ARBA00022679"/>
    </source>
</evidence>
<dbReference type="InterPro" id="IPR014721">
    <property type="entry name" value="Ribsml_uS5_D2-typ_fold_subgr"/>
</dbReference>
<dbReference type="PANTHER" id="PTHR43290">
    <property type="entry name" value="MEVALONATE KINASE"/>
    <property type="match status" value="1"/>
</dbReference>